<keyword evidence="3" id="KW-1185">Reference proteome</keyword>
<dbReference type="AlphaFoldDB" id="A0A811YFA4"/>
<sequence>MSGNKGIYKFPESDNIFKWIGIIHGAAGTFLASCYHSNMHTQGDIYLDILEDKCLLGEPNTDNPLNTQETYSKQVSSQES</sequence>
<comment type="caution">
    <text evidence="2">The sequence shown here is derived from an EMBL/GenBank/DDBJ whole genome shotgun (WGS) entry which is preliminary data.</text>
</comment>
<reference evidence="2" key="1">
    <citation type="submission" date="2020-12" db="EMBL/GenBank/DDBJ databases">
        <authorList>
            <consortium name="Molecular Ecology Group"/>
        </authorList>
    </citation>
    <scope>NUCLEOTIDE SEQUENCE</scope>
    <source>
        <strain evidence="2">TBG_1078</strain>
    </source>
</reference>
<evidence type="ECO:0000313" key="3">
    <source>
        <dbReference type="Proteomes" id="UP000645828"/>
    </source>
</evidence>
<gene>
    <name evidence="2" type="ORF">NYPRO_LOCUS5866</name>
</gene>
<evidence type="ECO:0000313" key="2">
    <source>
        <dbReference type="EMBL" id="CAD7673072.1"/>
    </source>
</evidence>
<feature type="compositionally biased region" description="Polar residues" evidence="1">
    <location>
        <begin position="60"/>
        <end position="80"/>
    </location>
</feature>
<dbReference type="SUPFAM" id="SSF54495">
    <property type="entry name" value="UBC-like"/>
    <property type="match status" value="1"/>
</dbReference>
<name>A0A811YFA4_NYCPR</name>
<accession>A0A811YFA4</accession>
<feature type="region of interest" description="Disordered" evidence="1">
    <location>
        <begin position="58"/>
        <end position="80"/>
    </location>
</feature>
<protein>
    <submittedName>
        <fullName evidence="2">(raccoon dog) hypothetical protein</fullName>
    </submittedName>
</protein>
<dbReference type="EMBL" id="CAJHUB010000670">
    <property type="protein sequence ID" value="CAD7673072.1"/>
    <property type="molecule type" value="Genomic_DNA"/>
</dbReference>
<organism evidence="2 3">
    <name type="scientific">Nyctereutes procyonoides</name>
    <name type="common">Raccoon dog</name>
    <name type="synonym">Canis procyonoides</name>
    <dbReference type="NCBI Taxonomy" id="34880"/>
    <lineage>
        <taxon>Eukaryota</taxon>
        <taxon>Metazoa</taxon>
        <taxon>Chordata</taxon>
        <taxon>Craniata</taxon>
        <taxon>Vertebrata</taxon>
        <taxon>Euteleostomi</taxon>
        <taxon>Mammalia</taxon>
        <taxon>Eutheria</taxon>
        <taxon>Laurasiatheria</taxon>
        <taxon>Carnivora</taxon>
        <taxon>Caniformia</taxon>
        <taxon>Canidae</taxon>
        <taxon>Nyctereutes</taxon>
    </lineage>
</organism>
<dbReference type="PROSITE" id="PS51257">
    <property type="entry name" value="PROKAR_LIPOPROTEIN"/>
    <property type="match status" value="1"/>
</dbReference>
<dbReference type="InterPro" id="IPR016135">
    <property type="entry name" value="UBQ-conjugating_enzyme/RWD"/>
</dbReference>
<evidence type="ECO:0000256" key="1">
    <source>
        <dbReference type="SAM" id="MobiDB-lite"/>
    </source>
</evidence>
<dbReference type="Proteomes" id="UP000645828">
    <property type="component" value="Unassembled WGS sequence"/>
</dbReference>
<proteinExistence type="predicted"/>